<name>A0A2R6NU88_9APHY</name>
<evidence type="ECO:0000313" key="3">
    <source>
        <dbReference type="Proteomes" id="UP000186601"/>
    </source>
</evidence>
<evidence type="ECO:0000313" key="2">
    <source>
        <dbReference type="EMBL" id="PSR76742.1"/>
    </source>
</evidence>
<accession>A0A2R6NU88</accession>
<dbReference type="EMBL" id="MLYV02000836">
    <property type="protein sequence ID" value="PSR76742.1"/>
    <property type="molecule type" value="Genomic_DNA"/>
</dbReference>
<dbReference type="Proteomes" id="UP000186601">
    <property type="component" value="Unassembled WGS sequence"/>
</dbReference>
<sequence length="485" mass="55016">MGSWDELCILCGACPEGGPHDLLHPEGIDDYARQLADEIDPYNDDLFDTIRNALKYSIPQKTLLFRAEWLPNGMGSRQYCSDVCVALGYFGKDEGTVPRDRDGIPDGRNVQVRRVTDSSSGDFERVLQETVVQNEDVSAGDESAEEDEVSGEESFEASKLDLYSMCAVAHGSPNIWLHERCYHYMQSWIDWQSLPRFIALPSSGEELSFAGELYEIANSRKQTRDSDTTLLPCVDYDGIEATLEQWQDRFAPARRGTKYLARALHEGLQGKDLFPALLKDFRAWMFMRPDIWPKPLEAIDTTATTVFTTLPINPISAIPLIDTLPNELLLLILRELPLPSLLALSSTCRSLRALITEPSFMDCVLKEAILRGSLKWILPVSSYKDEVQSCYESLRLWHPAVSESCQSDGDLIDESDLNALLVSPQLPRIAFVRACWESDSMMNRKRLWGLVKQFEAVWRSYRLHGWEVDRFYPSAEILDTLQIVQ</sequence>
<dbReference type="Pfam" id="PF12937">
    <property type="entry name" value="F-box-like"/>
    <property type="match status" value="1"/>
</dbReference>
<dbReference type="SUPFAM" id="SSF81383">
    <property type="entry name" value="F-box domain"/>
    <property type="match status" value="1"/>
</dbReference>
<protein>
    <recommendedName>
        <fullName evidence="1">F-box domain-containing protein</fullName>
    </recommendedName>
</protein>
<evidence type="ECO:0000259" key="1">
    <source>
        <dbReference type="PROSITE" id="PS50181"/>
    </source>
</evidence>
<dbReference type="InterPro" id="IPR001810">
    <property type="entry name" value="F-box_dom"/>
</dbReference>
<dbReference type="PROSITE" id="PS50181">
    <property type="entry name" value="FBOX"/>
    <property type="match status" value="1"/>
</dbReference>
<comment type="caution">
    <text evidence="2">The sequence shown here is derived from an EMBL/GenBank/DDBJ whole genome shotgun (WGS) entry which is preliminary data.</text>
</comment>
<proteinExistence type="predicted"/>
<organism evidence="2 3">
    <name type="scientific">Hermanssonia centrifuga</name>
    <dbReference type="NCBI Taxonomy" id="98765"/>
    <lineage>
        <taxon>Eukaryota</taxon>
        <taxon>Fungi</taxon>
        <taxon>Dikarya</taxon>
        <taxon>Basidiomycota</taxon>
        <taxon>Agaricomycotina</taxon>
        <taxon>Agaricomycetes</taxon>
        <taxon>Polyporales</taxon>
        <taxon>Meruliaceae</taxon>
        <taxon>Hermanssonia</taxon>
    </lineage>
</organism>
<gene>
    <name evidence="2" type="ORF">PHLCEN_2v8227</name>
</gene>
<keyword evidence="3" id="KW-1185">Reference proteome</keyword>
<reference evidence="2 3" key="1">
    <citation type="submission" date="2018-02" db="EMBL/GenBank/DDBJ databases">
        <title>Genome sequence of the basidiomycete white-rot fungus Phlebia centrifuga.</title>
        <authorList>
            <person name="Granchi Z."/>
            <person name="Peng M."/>
            <person name="de Vries R.P."/>
            <person name="Hilden K."/>
            <person name="Makela M.R."/>
            <person name="Grigoriev I."/>
            <person name="Riley R."/>
        </authorList>
    </citation>
    <scope>NUCLEOTIDE SEQUENCE [LARGE SCALE GENOMIC DNA]</scope>
    <source>
        <strain evidence="2 3">FBCC195</strain>
    </source>
</reference>
<dbReference type="AlphaFoldDB" id="A0A2R6NU88"/>
<dbReference type="InterPro" id="IPR036047">
    <property type="entry name" value="F-box-like_dom_sf"/>
</dbReference>
<dbReference type="OrthoDB" id="2751369at2759"/>
<feature type="domain" description="F-box" evidence="1">
    <location>
        <begin position="318"/>
        <end position="368"/>
    </location>
</feature>
<dbReference type="SMART" id="SM00256">
    <property type="entry name" value="FBOX"/>
    <property type="match status" value="1"/>
</dbReference>
<dbReference type="Gene3D" id="1.20.1280.50">
    <property type="match status" value="1"/>
</dbReference>